<sequence length="177" mass="20058">MKNKSKGIRLNNVIFPLYMIMLLSPYMWLIMLAGNFLIDSLVLIVSGRLRKIRNMHEIWKKSILKVFLFGFLSDLIGCLINSILVILLSITLPDLLSGINFYFWPGCAIEAIPTVLIAGWLIYLFNKKWSFSKTDLDTGTKKKLALDLAVFTAPYIMFAPMDFLDGLLTAIGRLFGS</sequence>
<feature type="transmembrane region" description="Helical" evidence="1">
    <location>
        <begin position="26"/>
        <end position="45"/>
    </location>
</feature>
<dbReference type="EMBL" id="MPJW01000156">
    <property type="protein sequence ID" value="OLU38680.1"/>
    <property type="molecule type" value="Genomic_DNA"/>
</dbReference>
<evidence type="ECO:0000256" key="1">
    <source>
        <dbReference type="SAM" id="Phobius"/>
    </source>
</evidence>
<feature type="transmembrane region" description="Helical" evidence="1">
    <location>
        <begin position="144"/>
        <end position="161"/>
    </location>
</feature>
<proteinExistence type="predicted"/>
<keyword evidence="3" id="KW-1185">Reference proteome</keyword>
<evidence type="ECO:0000313" key="3">
    <source>
        <dbReference type="Proteomes" id="UP000186341"/>
    </source>
</evidence>
<dbReference type="AlphaFoldDB" id="A0A1U7NF52"/>
<protein>
    <submittedName>
        <fullName evidence="2">Uncharacterized protein</fullName>
    </submittedName>
</protein>
<dbReference type="GeneID" id="82203125"/>
<gene>
    <name evidence="2" type="ORF">BO222_08040</name>
</gene>
<keyword evidence="1" id="KW-0812">Transmembrane</keyword>
<organism evidence="2 3">
    <name type="scientific">Ileibacterium valens</name>
    <dbReference type="NCBI Taxonomy" id="1862668"/>
    <lineage>
        <taxon>Bacteria</taxon>
        <taxon>Bacillati</taxon>
        <taxon>Bacillota</taxon>
        <taxon>Erysipelotrichia</taxon>
        <taxon>Erysipelotrichales</taxon>
        <taxon>Erysipelotrichaceae</taxon>
        <taxon>Ileibacterium</taxon>
    </lineage>
</organism>
<feature type="transmembrane region" description="Helical" evidence="1">
    <location>
        <begin position="66"/>
        <end position="90"/>
    </location>
</feature>
<evidence type="ECO:0000313" key="2">
    <source>
        <dbReference type="EMBL" id="OLU38680.1"/>
    </source>
</evidence>
<reference evidence="2 3" key="1">
    <citation type="submission" date="2016-11" db="EMBL/GenBank/DDBJ databases">
        <title>Description of two novel members of the family Erysipelotrichaceae: Ileibacterium lipovorans gen. nov., sp. nov. and Dubosiella newyorkensis, gen. nov., sp. nov.</title>
        <authorList>
            <person name="Cox L.M."/>
            <person name="Sohn J."/>
            <person name="Tyrrell K.L."/>
            <person name="Citron D.M."/>
            <person name="Lawson P.A."/>
            <person name="Patel N.B."/>
            <person name="Iizumi T."/>
            <person name="Perez-Perez G.I."/>
            <person name="Goldstein E.J."/>
            <person name="Blaser M.J."/>
        </authorList>
    </citation>
    <scope>NUCLEOTIDE SEQUENCE [LARGE SCALE GENOMIC DNA]</scope>
    <source>
        <strain evidence="2 3">NYU-BL-A3</strain>
    </source>
</reference>
<feature type="transmembrane region" description="Helical" evidence="1">
    <location>
        <begin position="102"/>
        <end position="123"/>
    </location>
</feature>
<comment type="caution">
    <text evidence="2">The sequence shown here is derived from an EMBL/GenBank/DDBJ whole genome shotgun (WGS) entry which is preliminary data.</text>
</comment>
<dbReference type="RefSeq" id="WP_075820009.1">
    <property type="nucleotide sequence ID" value="NZ_CAPNHH010000041.1"/>
</dbReference>
<dbReference type="OrthoDB" id="2085510at2"/>
<accession>A0A1U7NF52</accession>
<keyword evidence="1" id="KW-1133">Transmembrane helix</keyword>
<keyword evidence="1" id="KW-0472">Membrane</keyword>
<dbReference type="Proteomes" id="UP000186341">
    <property type="component" value="Unassembled WGS sequence"/>
</dbReference>
<name>A0A1U7NF52_9FIRM</name>